<proteinExistence type="predicted"/>
<reference evidence="1" key="1">
    <citation type="journal article" date="2007" name="PLoS ONE">
        <title>The first genome sequence of an elite grapevine cultivar (Pinot noir Vitis vinifera L.): coping with a highly heterozygous genome.</title>
        <authorList>
            <person name="Velasco R."/>
            <person name="Zharkikh A."/>
            <person name="Troggio M."/>
            <person name="Cartwright D.A."/>
            <person name="Cestaro A."/>
            <person name="Pruss D."/>
            <person name="Pindo M."/>
            <person name="FitzGerald L.M."/>
            <person name="Vezzulli S."/>
            <person name="Reid J."/>
            <person name="Malacarne G."/>
            <person name="Iliev D."/>
            <person name="Coppola G."/>
            <person name="Wardell B."/>
            <person name="Micheletti D."/>
            <person name="Macalma T."/>
            <person name="Facci M."/>
            <person name="Mitchell J.T."/>
            <person name="Perazzolli M."/>
            <person name="Eldredge G."/>
            <person name="Gatto P."/>
            <person name="Oyzerski R."/>
            <person name="Moretto M."/>
            <person name="Gutin N."/>
            <person name="Stefanini M."/>
            <person name="Chen Y."/>
            <person name="Segala C."/>
            <person name="Davenport C."/>
            <person name="Dematte L."/>
            <person name="Mraz A."/>
            <person name="Battilana J."/>
            <person name="Stormo K."/>
            <person name="Costa F."/>
            <person name="Tao Q."/>
            <person name="Si-Ammour A."/>
            <person name="Harkins T."/>
            <person name="Lackey A."/>
            <person name="Perbost C."/>
            <person name="Taillon B."/>
            <person name="Stella A."/>
            <person name="Solovyev V."/>
            <person name="Fawcett J.A."/>
            <person name="Sterck L."/>
            <person name="Vandepoele K."/>
            <person name="Grando S.M."/>
            <person name="Toppo S."/>
            <person name="Moser C."/>
            <person name="Lanchbury J."/>
            <person name="Bogden R."/>
            <person name="Skolnick M."/>
            <person name="Sgaramella V."/>
            <person name="Bhatnagar S.K."/>
            <person name="Fontana P."/>
            <person name="Gutin A."/>
            <person name="Van de Peer Y."/>
            <person name="Salamini F."/>
            <person name="Viola R."/>
        </authorList>
    </citation>
    <scope>NUCLEOTIDE SEQUENCE</scope>
</reference>
<dbReference type="EMBL" id="AM460831">
    <property type="protein sequence ID" value="CAN83283.1"/>
    <property type="molecule type" value="Genomic_DNA"/>
</dbReference>
<evidence type="ECO:0000313" key="1">
    <source>
        <dbReference type="EMBL" id="CAN83283.1"/>
    </source>
</evidence>
<accession>A5BIR5</accession>
<protein>
    <submittedName>
        <fullName evidence="1">Uncharacterized protein</fullName>
    </submittedName>
</protein>
<sequence length="118" mass="13344">MEEYLGYRFNWKSGVTTMKSAYKKLCDTSCSMRRSSQPFNLLAGKCQIQKSTKVVEGMKSSLHILTKKTFQYESKENEVLYAVVMKEVNLLDAGNISSIPNKATQLFNDVSDTTNRVA</sequence>
<organism evidence="1">
    <name type="scientific">Vitis vinifera</name>
    <name type="common">Grape</name>
    <dbReference type="NCBI Taxonomy" id="29760"/>
    <lineage>
        <taxon>Eukaryota</taxon>
        <taxon>Viridiplantae</taxon>
        <taxon>Streptophyta</taxon>
        <taxon>Embryophyta</taxon>
        <taxon>Tracheophyta</taxon>
        <taxon>Spermatophyta</taxon>
        <taxon>Magnoliopsida</taxon>
        <taxon>eudicotyledons</taxon>
        <taxon>Gunneridae</taxon>
        <taxon>Pentapetalae</taxon>
        <taxon>rosids</taxon>
        <taxon>Vitales</taxon>
        <taxon>Vitaceae</taxon>
        <taxon>Viteae</taxon>
        <taxon>Vitis</taxon>
    </lineage>
</organism>
<name>A5BIR5_VITVI</name>
<gene>
    <name evidence="1" type="ORF">VITISV_004137</name>
</gene>
<dbReference type="AlphaFoldDB" id="A5BIR5"/>